<dbReference type="InterPro" id="IPR043968">
    <property type="entry name" value="SGNH"/>
</dbReference>
<dbReference type="PANTHER" id="PTHR23028:SF53">
    <property type="entry name" value="ACYL_TRANSF_3 DOMAIN-CONTAINING PROTEIN"/>
    <property type="match status" value="1"/>
</dbReference>
<dbReference type="InterPro" id="IPR050879">
    <property type="entry name" value="Acyltransferase_3"/>
</dbReference>
<keyword evidence="2" id="KW-1003">Cell membrane</keyword>
<evidence type="ECO:0000259" key="10">
    <source>
        <dbReference type="Pfam" id="PF19040"/>
    </source>
</evidence>
<dbReference type="GO" id="GO:0005886">
    <property type="term" value="C:plasma membrane"/>
    <property type="evidence" value="ECO:0007669"/>
    <property type="project" value="UniProtKB-SubCell"/>
</dbReference>
<comment type="subcellular location">
    <subcellularLocation>
        <location evidence="1">Cell membrane</location>
        <topology evidence="1">Multi-pass membrane protein</topology>
    </subcellularLocation>
</comment>
<dbReference type="SUPFAM" id="SSF52266">
    <property type="entry name" value="SGNH hydrolase"/>
    <property type="match status" value="1"/>
</dbReference>
<feature type="transmembrane region" description="Helical" evidence="8">
    <location>
        <begin position="103"/>
        <end position="124"/>
    </location>
</feature>
<feature type="transmembrane region" description="Helical" evidence="8">
    <location>
        <begin position="318"/>
        <end position="339"/>
    </location>
</feature>
<dbReference type="Gene3D" id="3.40.50.1110">
    <property type="entry name" value="SGNH hydrolase"/>
    <property type="match status" value="1"/>
</dbReference>
<dbReference type="InterPro" id="IPR002656">
    <property type="entry name" value="Acyl_transf_3_dom"/>
</dbReference>
<gene>
    <name evidence="11" type="ORF">FXO26_03985</name>
</gene>
<feature type="transmembrane region" description="Helical" evidence="8">
    <location>
        <begin position="169"/>
        <end position="189"/>
    </location>
</feature>
<evidence type="ECO:0000256" key="1">
    <source>
        <dbReference type="ARBA" id="ARBA00004651"/>
    </source>
</evidence>
<evidence type="ECO:0000256" key="2">
    <source>
        <dbReference type="ARBA" id="ARBA00022475"/>
    </source>
</evidence>
<keyword evidence="4 8" id="KW-0812">Transmembrane</keyword>
<evidence type="ECO:0000256" key="8">
    <source>
        <dbReference type="SAM" id="Phobius"/>
    </source>
</evidence>
<comment type="caution">
    <text evidence="11">The sequence shown here is derived from an EMBL/GenBank/DDBJ whole genome shotgun (WGS) entry which is preliminary data.</text>
</comment>
<organism evidence="11 12">
    <name type="scientific">Pseudomonas synxantha</name>
    <dbReference type="NCBI Taxonomy" id="47883"/>
    <lineage>
        <taxon>Bacteria</taxon>
        <taxon>Pseudomonadati</taxon>
        <taxon>Pseudomonadota</taxon>
        <taxon>Gammaproteobacteria</taxon>
        <taxon>Pseudomonadales</taxon>
        <taxon>Pseudomonadaceae</taxon>
        <taxon>Pseudomonas</taxon>
    </lineage>
</organism>
<evidence type="ECO:0000313" key="12">
    <source>
        <dbReference type="Proteomes" id="UP000324029"/>
    </source>
</evidence>
<feature type="transmembrane region" description="Helical" evidence="8">
    <location>
        <begin position="77"/>
        <end position="97"/>
    </location>
</feature>
<dbReference type="Proteomes" id="UP000324029">
    <property type="component" value="Unassembled WGS sequence"/>
</dbReference>
<dbReference type="Pfam" id="PF19040">
    <property type="entry name" value="SGNH"/>
    <property type="match status" value="1"/>
</dbReference>
<dbReference type="Pfam" id="PF01757">
    <property type="entry name" value="Acyl_transf_3"/>
    <property type="match status" value="1"/>
</dbReference>
<reference evidence="11 12" key="2">
    <citation type="submission" date="2019-08" db="EMBL/GenBank/DDBJ databases">
        <authorList>
            <person name="Brilhante M."/>
            <person name="Perreten V."/>
        </authorList>
    </citation>
    <scope>NUCLEOTIDE SEQUENCE [LARGE SCALE GENOMIC DNA]</scope>
    <source>
        <strain evidence="11 12">MCP106</strain>
    </source>
</reference>
<reference evidence="11 12" key="1">
    <citation type="submission" date="2019-08" db="EMBL/GenBank/DDBJ databases">
        <title>Subclass B2 metallo-beta lactamase from Pseudomonas synxantha.</title>
        <authorList>
            <person name="Poirel L."/>
            <person name="Palmieri M."/>
            <person name="Masseron A."/>
            <person name="Perreten V."/>
            <person name="Nordman P."/>
        </authorList>
    </citation>
    <scope>NUCLEOTIDE SEQUENCE [LARGE SCALE GENOMIC DNA]</scope>
    <source>
        <strain evidence="11 12">MCP106</strain>
    </source>
</reference>
<dbReference type="InterPro" id="IPR036514">
    <property type="entry name" value="SGNH_hydro_sf"/>
</dbReference>
<dbReference type="PANTHER" id="PTHR23028">
    <property type="entry name" value="ACETYLTRANSFERASE"/>
    <property type="match status" value="1"/>
</dbReference>
<accession>A0A5D3GIS8</accession>
<evidence type="ECO:0000256" key="4">
    <source>
        <dbReference type="ARBA" id="ARBA00022692"/>
    </source>
</evidence>
<feature type="transmembrane region" description="Helical" evidence="8">
    <location>
        <begin position="35"/>
        <end position="56"/>
    </location>
</feature>
<dbReference type="RefSeq" id="WP_148852485.1">
    <property type="nucleotide sequence ID" value="NZ_VSRO01000001.1"/>
</dbReference>
<dbReference type="EMBL" id="VSRO01000001">
    <property type="protein sequence ID" value="TYK60286.1"/>
    <property type="molecule type" value="Genomic_DNA"/>
</dbReference>
<keyword evidence="3 11" id="KW-0808">Transferase</keyword>
<dbReference type="GO" id="GO:0016747">
    <property type="term" value="F:acyltransferase activity, transferring groups other than amino-acyl groups"/>
    <property type="evidence" value="ECO:0007669"/>
    <property type="project" value="InterPro"/>
</dbReference>
<feature type="transmembrane region" description="Helical" evidence="8">
    <location>
        <begin position="288"/>
        <end position="312"/>
    </location>
</feature>
<feature type="transmembrane region" description="Helical" evidence="8">
    <location>
        <begin position="351"/>
        <end position="369"/>
    </location>
</feature>
<dbReference type="AlphaFoldDB" id="A0A5D3GIS8"/>
<dbReference type="GO" id="GO:0016788">
    <property type="term" value="F:hydrolase activity, acting on ester bonds"/>
    <property type="evidence" value="ECO:0007669"/>
    <property type="project" value="UniProtKB-ARBA"/>
</dbReference>
<evidence type="ECO:0000256" key="7">
    <source>
        <dbReference type="ARBA" id="ARBA00023315"/>
    </source>
</evidence>
<feature type="domain" description="Acyltransferase 3" evidence="9">
    <location>
        <begin position="11"/>
        <end position="334"/>
    </location>
</feature>
<keyword evidence="7 11" id="KW-0012">Acyltransferase</keyword>
<dbReference type="GO" id="GO:0009103">
    <property type="term" value="P:lipopolysaccharide biosynthetic process"/>
    <property type="evidence" value="ECO:0007669"/>
    <property type="project" value="TreeGrafter"/>
</dbReference>
<keyword evidence="6 8" id="KW-0472">Membrane</keyword>
<sequence length="647" mass="71051">MHNKNLKYRPDIDGLRAVAVLAVVVYHLNKLWIPGGFAGVDIFFVISGFLITGIVHRQSANGTFSFSEFYLRRVRRIFPAAFLVTFVTLVFGAAFMLPEDFSGLAKSALAATISAANIYFWLYLDTSYFAASSDTIPLLHLWSLGVEEQFYLVWPALMIIAFKIGGRRLVIITASVLAIASFAISEAYVSKAPTFAYYMLPSRAGELLAGGLLFFLTDAFKGSVSRVIREIASALGLILIVWSMIFLDEKKGFPGFISLVPTLGAVLIIFAGAYGSSIVGRILSLRPMVAIGLVSFSLYLWHWPVLAFYRYAYGEPDAMGIVGCSVIMSVCALLAYRLVEKPMRTAGEKKGVKTGAILTAGLLLIAVSANPSVLQKTVSGGDQQEQAMKMQATPPADMLYVCQGFGNEAEALMNDDRCVIGPKGQKPKILMVGDSTSSHFVGVFKQIADKYGVSIRNISHPICPIFRGEKSDPYIPVGNAQSCRQFNEVVRAHAGEYETIVINGIWPTYAGKSANFESDIEAMINDFSGQKILIGMSVPMFSNADPKCYAKSLRIPFMDCESRAETPFHFDYVENTVVRQVAQKHKSVSTFTLFDVFCHDDKCSSYVDGKPVFWDGFHFSGVGSEIVGSMLVKSNRIPTEIKDIMVR</sequence>
<feature type="domain" description="SGNH" evidence="10">
    <location>
        <begin position="412"/>
        <end position="631"/>
    </location>
</feature>
<evidence type="ECO:0000313" key="11">
    <source>
        <dbReference type="EMBL" id="TYK60286.1"/>
    </source>
</evidence>
<name>A0A5D3GIS8_9PSED</name>
<evidence type="ECO:0000259" key="9">
    <source>
        <dbReference type="Pfam" id="PF01757"/>
    </source>
</evidence>
<feature type="transmembrane region" description="Helical" evidence="8">
    <location>
        <begin position="253"/>
        <end position="276"/>
    </location>
</feature>
<proteinExistence type="predicted"/>
<feature type="transmembrane region" description="Helical" evidence="8">
    <location>
        <begin position="195"/>
        <end position="215"/>
    </location>
</feature>
<protein>
    <submittedName>
        <fullName evidence="11">Acyltransferase family protein</fullName>
    </submittedName>
</protein>
<evidence type="ECO:0000256" key="6">
    <source>
        <dbReference type="ARBA" id="ARBA00023136"/>
    </source>
</evidence>
<keyword evidence="5 8" id="KW-1133">Transmembrane helix</keyword>
<evidence type="ECO:0000256" key="3">
    <source>
        <dbReference type="ARBA" id="ARBA00022679"/>
    </source>
</evidence>
<evidence type="ECO:0000256" key="5">
    <source>
        <dbReference type="ARBA" id="ARBA00022989"/>
    </source>
</evidence>
<feature type="transmembrane region" description="Helical" evidence="8">
    <location>
        <begin position="227"/>
        <end position="247"/>
    </location>
</feature>